<reference evidence="1" key="1">
    <citation type="submission" date="2020-02" db="EMBL/GenBank/DDBJ databases">
        <title>Genome sequencing of the panga catfish, Pangasius djambal.</title>
        <authorList>
            <person name="Wen M."/>
            <person name="Zahm M."/>
            <person name="Roques C."/>
            <person name="Cabau C."/>
            <person name="Klopp C."/>
            <person name="Donnadieu C."/>
            <person name="Jouanno E."/>
            <person name="Avarre J.-C."/>
            <person name="Campet M."/>
            <person name="Ha T."/>
            <person name="Dugue R."/>
            <person name="Lampietro C."/>
            <person name="Louis A."/>
            <person name="Herpin A."/>
            <person name="Echchiki A."/>
            <person name="Berthelot C."/>
            <person name="Parey E."/>
            <person name="Roest-Crollius H."/>
            <person name="Braasch I."/>
            <person name="Postlethwait J.H."/>
            <person name="Bobe J."/>
            <person name="Montfort J."/>
            <person name="Bouchez O."/>
            <person name="Begum T."/>
            <person name="Schartl M."/>
            <person name="Gustiano R."/>
            <person name="Guiguen Y."/>
        </authorList>
    </citation>
    <scope>NUCLEOTIDE SEQUENCE</scope>
    <source>
        <strain evidence="1">Pdj_M5554</strain>
    </source>
</reference>
<sequence>MVGPIRPSPGGCSIHQLRPWTWASIWKFPASCALRPAATSARLATTSLHPMSSTSTWSSTIRLLLKGLGAQRHRWDAREFCSATPPRCPNLSLSGTETTRGCRTCRGLVFTLLALALSSLWPTSRRTIMETTPAWRPTGWAYTTLVCFSTDLEPGGTSMAPPPCVSQCGSSSCPSSCLYSSVNAQRCTPSPPRSLSFSSSFLLSL</sequence>
<comment type="caution">
    <text evidence="1">The sequence shown here is derived from an EMBL/GenBank/DDBJ whole genome shotgun (WGS) entry which is preliminary data.</text>
</comment>
<name>A0ACC5YW68_9TELE</name>
<dbReference type="Proteomes" id="UP000830395">
    <property type="component" value="Chromosome 14"/>
</dbReference>
<proteinExistence type="predicted"/>
<evidence type="ECO:0000313" key="2">
    <source>
        <dbReference type="Proteomes" id="UP000830395"/>
    </source>
</evidence>
<evidence type="ECO:0000313" key="1">
    <source>
        <dbReference type="EMBL" id="MCJ8739842.1"/>
    </source>
</evidence>
<dbReference type="EMBL" id="CM040988">
    <property type="protein sequence ID" value="MCJ8739842.1"/>
    <property type="molecule type" value="Genomic_DNA"/>
</dbReference>
<protein>
    <submittedName>
        <fullName evidence="1">Uncharacterized protein</fullName>
    </submittedName>
</protein>
<organism evidence="1 2">
    <name type="scientific">Pangasius djambal</name>
    <dbReference type="NCBI Taxonomy" id="1691987"/>
    <lineage>
        <taxon>Eukaryota</taxon>
        <taxon>Metazoa</taxon>
        <taxon>Chordata</taxon>
        <taxon>Craniata</taxon>
        <taxon>Vertebrata</taxon>
        <taxon>Euteleostomi</taxon>
        <taxon>Actinopterygii</taxon>
        <taxon>Neopterygii</taxon>
        <taxon>Teleostei</taxon>
        <taxon>Ostariophysi</taxon>
        <taxon>Siluriformes</taxon>
        <taxon>Pangasiidae</taxon>
        <taxon>Pangasius</taxon>
    </lineage>
</organism>
<accession>A0ACC5YW68</accession>
<gene>
    <name evidence="1" type="ORF">PDJAM_G00051870</name>
</gene>
<keyword evidence="2" id="KW-1185">Reference proteome</keyword>